<dbReference type="GO" id="GO:0046872">
    <property type="term" value="F:metal ion binding"/>
    <property type="evidence" value="ECO:0007669"/>
    <property type="project" value="UniProtKB-KW"/>
</dbReference>
<reference evidence="9" key="2">
    <citation type="submission" date="2015-01" db="EMBL/GenBank/DDBJ databases">
        <title>Evolutionary Origins and Diversification of the Mycorrhizal Mutualists.</title>
        <authorList>
            <consortium name="DOE Joint Genome Institute"/>
            <consortium name="Mycorrhizal Genomics Consortium"/>
            <person name="Kohler A."/>
            <person name="Kuo A."/>
            <person name="Nagy L.G."/>
            <person name="Floudas D."/>
            <person name="Copeland A."/>
            <person name="Barry K.W."/>
            <person name="Cichocki N."/>
            <person name="Veneault-Fourrey C."/>
            <person name="LaButti K."/>
            <person name="Lindquist E.A."/>
            <person name="Lipzen A."/>
            <person name="Lundell T."/>
            <person name="Morin E."/>
            <person name="Murat C."/>
            <person name="Riley R."/>
            <person name="Ohm R."/>
            <person name="Sun H."/>
            <person name="Tunlid A."/>
            <person name="Henrissat B."/>
            <person name="Grigoriev I.V."/>
            <person name="Hibbett D.S."/>
            <person name="Martin F."/>
        </authorList>
    </citation>
    <scope>NUCLEOTIDE SEQUENCE [LARGE SCALE GENOMIC DNA]</scope>
    <source>
        <strain evidence="9">Foug A</strain>
    </source>
</reference>
<dbReference type="NCBIfam" id="TIGR02727">
    <property type="entry name" value="MTHFS_bact"/>
    <property type="match status" value="1"/>
</dbReference>
<dbReference type="STRING" id="1036808.A0A0C3ERU8"/>
<keyword evidence="2 6" id="KW-0547">Nucleotide-binding</keyword>
<gene>
    <name evidence="8" type="ORF">SCLCIDRAFT_1206667</name>
</gene>
<feature type="binding site" evidence="6">
    <location>
        <position position="58"/>
    </location>
    <ligand>
        <name>substrate</name>
    </ligand>
</feature>
<evidence type="ECO:0000313" key="8">
    <source>
        <dbReference type="EMBL" id="KIM70541.1"/>
    </source>
</evidence>
<dbReference type="InterPro" id="IPR037171">
    <property type="entry name" value="NagB/RpiA_transferase-like"/>
</dbReference>
<evidence type="ECO:0000256" key="3">
    <source>
        <dbReference type="ARBA" id="ARBA00022840"/>
    </source>
</evidence>
<reference evidence="8 9" key="1">
    <citation type="submission" date="2014-04" db="EMBL/GenBank/DDBJ databases">
        <authorList>
            <consortium name="DOE Joint Genome Institute"/>
            <person name="Kuo A."/>
            <person name="Kohler A."/>
            <person name="Nagy L.G."/>
            <person name="Floudas D."/>
            <person name="Copeland A."/>
            <person name="Barry K.W."/>
            <person name="Cichocki N."/>
            <person name="Veneault-Fourrey C."/>
            <person name="LaButti K."/>
            <person name="Lindquist E.A."/>
            <person name="Lipzen A."/>
            <person name="Lundell T."/>
            <person name="Morin E."/>
            <person name="Murat C."/>
            <person name="Sun H."/>
            <person name="Tunlid A."/>
            <person name="Henrissat B."/>
            <person name="Grigoriev I.V."/>
            <person name="Hibbett D.S."/>
            <person name="Martin F."/>
            <person name="Nordberg H.P."/>
            <person name="Cantor M.N."/>
            <person name="Hua S.X."/>
        </authorList>
    </citation>
    <scope>NUCLEOTIDE SEQUENCE [LARGE SCALE GENOMIC DNA]</scope>
    <source>
        <strain evidence="8 9">Foug A</strain>
    </source>
</reference>
<keyword evidence="9" id="KW-1185">Reference proteome</keyword>
<evidence type="ECO:0000313" key="9">
    <source>
        <dbReference type="Proteomes" id="UP000053989"/>
    </source>
</evidence>
<dbReference type="GO" id="GO:0030272">
    <property type="term" value="F:5-formyltetrahydrofolate cyclo-ligase activity"/>
    <property type="evidence" value="ECO:0007669"/>
    <property type="project" value="UniProtKB-EC"/>
</dbReference>
<dbReference type="PANTHER" id="PTHR23407">
    <property type="entry name" value="ATPASE INHIBITOR/5-FORMYLTETRAHYDROFOLATE CYCLO-LIGASE"/>
    <property type="match status" value="1"/>
</dbReference>
<evidence type="ECO:0000256" key="4">
    <source>
        <dbReference type="ARBA" id="ARBA00036539"/>
    </source>
</evidence>
<keyword evidence="7" id="KW-0479">Metal-binding</keyword>
<comment type="cofactor">
    <cofactor evidence="7">
        <name>Mg(2+)</name>
        <dbReference type="ChEBI" id="CHEBI:18420"/>
    </cofactor>
</comment>
<dbReference type="EC" id="6.3.3.2" evidence="5 7"/>
<evidence type="ECO:0000256" key="1">
    <source>
        <dbReference type="ARBA" id="ARBA00010638"/>
    </source>
</evidence>
<dbReference type="Proteomes" id="UP000053989">
    <property type="component" value="Unassembled WGS sequence"/>
</dbReference>
<name>A0A0C3ERU8_9AGAM</name>
<dbReference type="EMBL" id="KN822004">
    <property type="protein sequence ID" value="KIM70541.1"/>
    <property type="molecule type" value="Genomic_DNA"/>
</dbReference>
<comment type="similarity">
    <text evidence="1 7">Belongs to the 5-formyltetrahydrofolate cyclo-ligase family.</text>
</comment>
<accession>A0A0C3ERU8</accession>
<dbReference type="SUPFAM" id="SSF100950">
    <property type="entry name" value="NagB/RpiA/CoA transferase-like"/>
    <property type="match status" value="1"/>
</dbReference>
<dbReference type="GO" id="GO:0009396">
    <property type="term" value="P:folic acid-containing compound biosynthetic process"/>
    <property type="evidence" value="ECO:0007669"/>
    <property type="project" value="TreeGrafter"/>
</dbReference>
<dbReference type="HOGENOM" id="CLU_066245_2_1_1"/>
<keyword evidence="3 6" id="KW-0067">ATP-binding</keyword>
<organism evidence="8 9">
    <name type="scientific">Scleroderma citrinum Foug A</name>
    <dbReference type="NCBI Taxonomy" id="1036808"/>
    <lineage>
        <taxon>Eukaryota</taxon>
        <taxon>Fungi</taxon>
        <taxon>Dikarya</taxon>
        <taxon>Basidiomycota</taxon>
        <taxon>Agaricomycotina</taxon>
        <taxon>Agaricomycetes</taxon>
        <taxon>Agaricomycetidae</taxon>
        <taxon>Boletales</taxon>
        <taxon>Sclerodermatineae</taxon>
        <taxon>Sclerodermataceae</taxon>
        <taxon>Scleroderma</taxon>
    </lineage>
</organism>
<dbReference type="AlphaFoldDB" id="A0A0C3ERU8"/>
<dbReference type="PIRSF" id="PIRSF006806">
    <property type="entry name" value="FTHF_cligase"/>
    <property type="match status" value="1"/>
</dbReference>
<dbReference type="GO" id="GO:0005739">
    <property type="term" value="C:mitochondrion"/>
    <property type="evidence" value="ECO:0007669"/>
    <property type="project" value="TreeGrafter"/>
</dbReference>
<dbReference type="OrthoDB" id="2015992at2759"/>
<dbReference type="GO" id="GO:0005524">
    <property type="term" value="F:ATP binding"/>
    <property type="evidence" value="ECO:0007669"/>
    <property type="project" value="UniProtKB-KW"/>
</dbReference>
<dbReference type="Gene3D" id="3.40.50.10420">
    <property type="entry name" value="NagB/RpiA/CoA transferase-like"/>
    <property type="match status" value="1"/>
</dbReference>
<dbReference type="PANTHER" id="PTHR23407:SF1">
    <property type="entry name" value="5-FORMYLTETRAHYDROFOLATE CYCLO-LIGASE"/>
    <property type="match status" value="1"/>
</dbReference>
<feature type="binding site" evidence="6">
    <location>
        <begin position="6"/>
        <end position="10"/>
    </location>
    <ligand>
        <name>ATP</name>
        <dbReference type="ChEBI" id="CHEBI:30616"/>
    </ligand>
</feature>
<protein>
    <recommendedName>
        <fullName evidence="5 7">5-formyltetrahydrofolate cyclo-ligase</fullName>
        <ecNumber evidence="5 7">6.3.3.2</ecNumber>
    </recommendedName>
</protein>
<sequence length="214" mass="23985">MLRTNKRVLRKAMKATLRDVSETEIQSQSQAIAAKILALPAFQSCRAISCYLSMPVSEAQTTSLIMSILADQKKHLFVPTIVSEEDRMDFMRLHDEEDFKGLPVGLWGIPQPTAQWKDENRQSVSDASTENLEVILLPGLAFDRSLSRLGHGKGYYDRFLSTYITAAKRPRPLLVALALQQQLLDAGQVPITDSDWKVDMIITPNDTVTKPNNL</sequence>
<keyword evidence="7" id="KW-0460">Magnesium</keyword>
<dbReference type="Pfam" id="PF01812">
    <property type="entry name" value="5-FTHF_cyc-lig"/>
    <property type="match status" value="1"/>
</dbReference>
<dbReference type="FunCoup" id="A0A0C3ERU8">
    <property type="interactions" value="186"/>
</dbReference>
<evidence type="ECO:0000256" key="5">
    <source>
        <dbReference type="ARBA" id="ARBA00038966"/>
    </source>
</evidence>
<evidence type="ECO:0000256" key="2">
    <source>
        <dbReference type="ARBA" id="ARBA00022741"/>
    </source>
</evidence>
<feature type="binding site" evidence="6">
    <location>
        <begin position="148"/>
        <end position="156"/>
    </location>
    <ligand>
        <name>ATP</name>
        <dbReference type="ChEBI" id="CHEBI:30616"/>
    </ligand>
</feature>
<comment type="catalytic activity">
    <reaction evidence="4 7">
        <text>(6S)-5-formyl-5,6,7,8-tetrahydrofolate + ATP = (6R)-5,10-methenyltetrahydrofolate + ADP + phosphate</text>
        <dbReference type="Rhea" id="RHEA:10488"/>
        <dbReference type="ChEBI" id="CHEBI:30616"/>
        <dbReference type="ChEBI" id="CHEBI:43474"/>
        <dbReference type="ChEBI" id="CHEBI:57455"/>
        <dbReference type="ChEBI" id="CHEBI:57457"/>
        <dbReference type="ChEBI" id="CHEBI:456216"/>
        <dbReference type="EC" id="6.3.3.2"/>
    </reaction>
</comment>
<evidence type="ECO:0000256" key="6">
    <source>
        <dbReference type="PIRSR" id="PIRSR006806-1"/>
    </source>
</evidence>
<evidence type="ECO:0000256" key="7">
    <source>
        <dbReference type="RuleBase" id="RU361279"/>
    </source>
</evidence>
<dbReference type="InterPro" id="IPR024185">
    <property type="entry name" value="FTHF_cligase-like_sf"/>
</dbReference>
<feature type="binding site" evidence="6">
    <location>
        <position position="52"/>
    </location>
    <ligand>
        <name>substrate</name>
    </ligand>
</feature>
<dbReference type="GO" id="GO:0035999">
    <property type="term" value="P:tetrahydrofolate interconversion"/>
    <property type="evidence" value="ECO:0007669"/>
    <property type="project" value="TreeGrafter"/>
</dbReference>
<dbReference type="InParanoid" id="A0A0C3ERU8"/>
<proteinExistence type="inferred from homology"/>
<dbReference type="InterPro" id="IPR002698">
    <property type="entry name" value="FTHF_cligase"/>
</dbReference>